<dbReference type="Gene3D" id="1.10.630.10">
    <property type="entry name" value="Cytochrome P450"/>
    <property type="match status" value="1"/>
</dbReference>
<dbReference type="InterPro" id="IPR036396">
    <property type="entry name" value="Cyt_P450_sf"/>
</dbReference>
<dbReference type="CDD" id="cd20625">
    <property type="entry name" value="CYP164-like"/>
    <property type="match status" value="1"/>
</dbReference>
<dbReference type="OrthoDB" id="9801155at2"/>
<dbReference type="SUPFAM" id="SSF48264">
    <property type="entry name" value="Cytochrome P450"/>
    <property type="match status" value="1"/>
</dbReference>
<evidence type="ECO:0000256" key="7">
    <source>
        <dbReference type="ARBA" id="ARBA00043906"/>
    </source>
</evidence>
<organism evidence="9 10">
    <name type="scientific">Skermanella aerolata</name>
    <dbReference type="NCBI Taxonomy" id="393310"/>
    <lineage>
        <taxon>Bacteria</taxon>
        <taxon>Pseudomonadati</taxon>
        <taxon>Pseudomonadota</taxon>
        <taxon>Alphaproteobacteria</taxon>
        <taxon>Rhodospirillales</taxon>
        <taxon>Azospirillaceae</taxon>
        <taxon>Skermanella</taxon>
    </lineage>
</organism>
<keyword evidence="2 8" id="KW-0349">Heme</keyword>
<evidence type="ECO:0000256" key="6">
    <source>
        <dbReference type="ARBA" id="ARBA00023033"/>
    </source>
</evidence>
<name>A0A512DU87_9PROT</name>
<dbReference type="Pfam" id="PF00067">
    <property type="entry name" value="p450"/>
    <property type="match status" value="2"/>
</dbReference>
<comment type="function">
    <text evidence="7">Cytochromes P450 are a group of heme-thiolate monooxygenases. They oxidize a variety of structurally unrelated compounds, including steroids, fatty acids, and xenobiotics.</text>
</comment>
<dbReference type="AlphaFoldDB" id="A0A512DU87"/>
<evidence type="ECO:0000256" key="2">
    <source>
        <dbReference type="ARBA" id="ARBA00022617"/>
    </source>
</evidence>
<dbReference type="FunFam" id="1.10.630.10:FF:000018">
    <property type="entry name" value="Cytochrome P450 monooxygenase"/>
    <property type="match status" value="1"/>
</dbReference>
<comment type="similarity">
    <text evidence="1 8">Belongs to the cytochrome P450 family.</text>
</comment>
<evidence type="ECO:0000256" key="8">
    <source>
        <dbReference type="RuleBase" id="RU000461"/>
    </source>
</evidence>
<accession>A0A512DU87</accession>
<protein>
    <submittedName>
        <fullName evidence="9">Cytochrome P450</fullName>
    </submittedName>
</protein>
<keyword evidence="4 8" id="KW-0560">Oxidoreductase</keyword>
<dbReference type="GO" id="GO:0020037">
    <property type="term" value="F:heme binding"/>
    <property type="evidence" value="ECO:0007669"/>
    <property type="project" value="InterPro"/>
</dbReference>
<dbReference type="GO" id="GO:0005506">
    <property type="term" value="F:iron ion binding"/>
    <property type="evidence" value="ECO:0007669"/>
    <property type="project" value="InterPro"/>
</dbReference>
<dbReference type="GO" id="GO:0004497">
    <property type="term" value="F:monooxygenase activity"/>
    <property type="evidence" value="ECO:0007669"/>
    <property type="project" value="UniProtKB-KW"/>
</dbReference>
<keyword evidence="3 8" id="KW-0479">Metal-binding</keyword>
<evidence type="ECO:0000256" key="4">
    <source>
        <dbReference type="ARBA" id="ARBA00023002"/>
    </source>
</evidence>
<evidence type="ECO:0000256" key="1">
    <source>
        <dbReference type="ARBA" id="ARBA00010617"/>
    </source>
</evidence>
<dbReference type="PANTHER" id="PTHR46696">
    <property type="entry name" value="P450, PUTATIVE (EUROFUNG)-RELATED"/>
    <property type="match status" value="1"/>
</dbReference>
<dbReference type="EMBL" id="BJYZ01000019">
    <property type="protein sequence ID" value="GEO40031.1"/>
    <property type="molecule type" value="Genomic_DNA"/>
</dbReference>
<reference evidence="9 10" key="1">
    <citation type="submission" date="2019-07" db="EMBL/GenBank/DDBJ databases">
        <title>Whole genome shotgun sequence of Skermanella aerolata NBRC 106429.</title>
        <authorList>
            <person name="Hosoyama A."/>
            <person name="Uohara A."/>
            <person name="Ohji S."/>
            <person name="Ichikawa N."/>
        </authorList>
    </citation>
    <scope>NUCLEOTIDE SEQUENCE [LARGE SCALE GENOMIC DNA]</scope>
    <source>
        <strain evidence="9 10">NBRC 106429</strain>
    </source>
</reference>
<comment type="caution">
    <text evidence="9">The sequence shown here is derived from an EMBL/GenBank/DDBJ whole genome shotgun (WGS) entry which is preliminary data.</text>
</comment>
<sequence length="411" mass="46376">MTDTISRPAPVGAEPLFNPRDLDFIRDPYPAYHRLRRHADLQWDAAGKYWLATNYDACANILKDKRFGRRYEAMIEMMYGRDMMGETAFRQMRATMLMSEPPDHTRLRGLVTKAFSAARVERLRPRVRALVAELLDRLEPRGSMDVIRDFAHVLPVVVICDMLGIPEDDRWLFIDTATITTRMLDPVPMNRLELDEANAMFDEQGSYFTDLFERRRRSPGDDLITALLEGGDEGGLTQDEMLANVWLLFAAGHETTRNLIGNGLLALHRHPDELRRLRADPGLIPGAVNELLRYDSPVQYVGRTAYEDVTLDGVTICKGQLVLCLVGAGNRDPGMFADPDRLDIGRPDVRPLSFGGGIHFCLGAQLTRIEGQETLAGLIDRLPGLHLHDVDSPSWQPNFAIRGLRELKGSW</sequence>
<keyword evidence="10" id="KW-1185">Reference proteome</keyword>
<dbReference type="InterPro" id="IPR002397">
    <property type="entry name" value="Cyt_P450_B"/>
</dbReference>
<dbReference type="PANTHER" id="PTHR46696:SF1">
    <property type="entry name" value="CYTOCHROME P450 YJIB-RELATED"/>
    <property type="match status" value="1"/>
</dbReference>
<evidence type="ECO:0000256" key="3">
    <source>
        <dbReference type="ARBA" id="ARBA00022723"/>
    </source>
</evidence>
<dbReference type="GO" id="GO:0016705">
    <property type="term" value="F:oxidoreductase activity, acting on paired donors, with incorporation or reduction of molecular oxygen"/>
    <property type="evidence" value="ECO:0007669"/>
    <property type="project" value="InterPro"/>
</dbReference>
<keyword evidence="5 8" id="KW-0408">Iron</keyword>
<evidence type="ECO:0000256" key="5">
    <source>
        <dbReference type="ARBA" id="ARBA00023004"/>
    </source>
</evidence>
<proteinExistence type="inferred from homology"/>
<dbReference type="InterPro" id="IPR017972">
    <property type="entry name" value="Cyt_P450_CS"/>
</dbReference>
<evidence type="ECO:0000313" key="9">
    <source>
        <dbReference type="EMBL" id="GEO40031.1"/>
    </source>
</evidence>
<dbReference type="InterPro" id="IPR001128">
    <property type="entry name" value="Cyt_P450"/>
</dbReference>
<keyword evidence="6 8" id="KW-0503">Monooxygenase</keyword>
<dbReference type="Proteomes" id="UP000321523">
    <property type="component" value="Unassembled WGS sequence"/>
</dbReference>
<dbReference type="PROSITE" id="PS00086">
    <property type="entry name" value="CYTOCHROME_P450"/>
    <property type="match status" value="1"/>
</dbReference>
<gene>
    <name evidence="9" type="ORF">SAE02_41790</name>
</gene>
<evidence type="ECO:0000313" key="10">
    <source>
        <dbReference type="Proteomes" id="UP000321523"/>
    </source>
</evidence>
<dbReference type="RefSeq" id="WP_044432973.1">
    <property type="nucleotide sequence ID" value="NZ_BJYZ01000019.1"/>
</dbReference>
<dbReference type="PRINTS" id="PR00359">
    <property type="entry name" value="BP450"/>
</dbReference>